<proteinExistence type="predicted"/>
<evidence type="ECO:0000313" key="3">
    <source>
        <dbReference type="EMBL" id="TNV79465.1"/>
    </source>
</evidence>
<gene>
    <name evidence="3" type="ORF">FGO68_gene10831</name>
</gene>
<dbReference type="Pfam" id="PF22941">
    <property type="entry name" value="TADA2A-like_3rd"/>
    <property type="match status" value="1"/>
</dbReference>
<feature type="compositionally biased region" description="Polar residues" evidence="1">
    <location>
        <begin position="40"/>
        <end position="54"/>
    </location>
</feature>
<dbReference type="GO" id="GO:0003682">
    <property type="term" value="F:chromatin binding"/>
    <property type="evidence" value="ECO:0007669"/>
    <property type="project" value="TreeGrafter"/>
</dbReference>
<dbReference type="OrthoDB" id="433979at2759"/>
<evidence type="ECO:0000256" key="1">
    <source>
        <dbReference type="SAM" id="MobiDB-lite"/>
    </source>
</evidence>
<dbReference type="InterPro" id="IPR055141">
    <property type="entry name" value="TADA2A_B-like_dom"/>
</dbReference>
<sequence length="405" mass="47409">MKHNKRAARNERRLKELKLKRQRERELEEEEFAQPEDPSSALQLGNQNSTQTNADAKPTGRRGGATSVKENIQQQRRERDNTGLLELHTHVGFMPKRGDFNCEYDDEADTLIADVNFVYYTDDNEEEIRYKDSIIELFNARLDERLGRKQFVINRGILDLRRTAKAAEKKRSKEEREYCNALKIFARFNSQEDHEKLVNSVLKERQLREIIDQLKKFQAKGLTSLDQIARFIEVHKRNQSQANSSINQNPMINHQNSIENRSRQFPSFQETDDFLKNPKEYLTSEDADTLLRHSTLSKRFNPSPPQFDCLNPSGLSQNQNNILVTAPAYDQLNLQEKEFCEVANILPLEYIQLRFKITREQAKIVPVTPELISEKIMQLQLRSIAEHHIGALYHFWEQRSLIVKM</sequence>
<feature type="compositionally biased region" description="Basic and acidic residues" evidence="1">
    <location>
        <begin position="8"/>
        <end position="26"/>
    </location>
</feature>
<dbReference type="GO" id="GO:0006338">
    <property type="term" value="P:chromatin remodeling"/>
    <property type="evidence" value="ECO:0007669"/>
    <property type="project" value="TreeGrafter"/>
</dbReference>
<accession>A0A8J8NSM7</accession>
<dbReference type="GO" id="GO:0005634">
    <property type="term" value="C:nucleus"/>
    <property type="evidence" value="ECO:0007669"/>
    <property type="project" value="TreeGrafter"/>
</dbReference>
<dbReference type="AlphaFoldDB" id="A0A8J8NSM7"/>
<protein>
    <recommendedName>
        <fullName evidence="2">Transcriptional adapter 2-alpha/beta-like domain-containing protein</fullName>
    </recommendedName>
</protein>
<evidence type="ECO:0000259" key="2">
    <source>
        <dbReference type="Pfam" id="PF22941"/>
    </source>
</evidence>
<dbReference type="PANTHER" id="PTHR12374">
    <property type="entry name" value="TRANSCRIPTIONAL ADAPTOR 2 ADA2 -RELATED"/>
    <property type="match status" value="1"/>
</dbReference>
<keyword evidence="4" id="KW-1185">Reference proteome</keyword>
<reference evidence="3" key="1">
    <citation type="submission" date="2019-06" db="EMBL/GenBank/DDBJ databases">
        <authorList>
            <person name="Zheng W."/>
        </authorList>
    </citation>
    <scope>NUCLEOTIDE SEQUENCE</scope>
    <source>
        <strain evidence="3">QDHG01</strain>
    </source>
</reference>
<dbReference type="PANTHER" id="PTHR12374:SF20">
    <property type="entry name" value="TRANSCRIPTIONAL ADAPTER 2-ALPHA"/>
    <property type="match status" value="1"/>
</dbReference>
<dbReference type="Proteomes" id="UP000785679">
    <property type="component" value="Unassembled WGS sequence"/>
</dbReference>
<name>A0A8J8NSM7_HALGN</name>
<dbReference type="EMBL" id="RRYP01008881">
    <property type="protein sequence ID" value="TNV79465.1"/>
    <property type="molecule type" value="Genomic_DNA"/>
</dbReference>
<comment type="caution">
    <text evidence="3">The sequence shown here is derived from an EMBL/GenBank/DDBJ whole genome shotgun (WGS) entry which is preliminary data.</text>
</comment>
<feature type="domain" description="Transcriptional adapter 2-alpha/beta-like" evidence="2">
    <location>
        <begin position="91"/>
        <end position="165"/>
    </location>
</feature>
<organism evidence="3 4">
    <name type="scientific">Halteria grandinella</name>
    <dbReference type="NCBI Taxonomy" id="5974"/>
    <lineage>
        <taxon>Eukaryota</taxon>
        <taxon>Sar</taxon>
        <taxon>Alveolata</taxon>
        <taxon>Ciliophora</taxon>
        <taxon>Intramacronucleata</taxon>
        <taxon>Spirotrichea</taxon>
        <taxon>Stichotrichia</taxon>
        <taxon>Sporadotrichida</taxon>
        <taxon>Halteriidae</taxon>
        <taxon>Halteria</taxon>
    </lineage>
</organism>
<dbReference type="GO" id="GO:0006357">
    <property type="term" value="P:regulation of transcription by RNA polymerase II"/>
    <property type="evidence" value="ECO:0007669"/>
    <property type="project" value="TreeGrafter"/>
</dbReference>
<feature type="region of interest" description="Disordered" evidence="1">
    <location>
        <begin position="1"/>
        <end position="81"/>
    </location>
</feature>
<evidence type="ECO:0000313" key="4">
    <source>
        <dbReference type="Proteomes" id="UP000785679"/>
    </source>
</evidence>
<dbReference type="GO" id="GO:0003713">
    <property type="term" value="F:transcription coactivator activity"/>
    <property type="evidence" value="ECO:0007669"/>
    <property type="project" value="TreeGrafter"/>
</dbReference>